<protein>
    <recommendedName>
        <fullName evidence="1">Parvulin-like PPIase</fullName>
    </recommendedName>
    <alternativeName>
        <fullName evidence="7">Peptidyl-prolyl cis-trans isomerase plp</fullName>
    </alternativeName>
    <alternativeName>
        <fullName evidence="8">Rotamase plp</fullName>
    </alternativeName>
</protein>
<evidence type="ECO:0000256" key="2">
    <source>
        <dbReference type="ARBA" id="ARBA00022729"/>
    </source>
</evidence>
<dbReference type="PANTHER" id="PTHR47637:SF1">
    <property type="entry name" value="CHAPERONE SURA"/>
    <property type="match status" value="1"/>
</dbReference>
<evidence type="ECO:0000256" key="3">
    <source>
        <dbReference type="ARBA" id="ARBA00022764"/>
    </source>
</evidence>
<keyword evidence="6 9" id="KW-0413">Isomerase</keyword>
<dbReference type="InterPro" id="IPR023058">
    <property type="entry name" value="PPIase_PpiC_CS"/>
</dbReference>
<keyword evidence="12" id="KW-1185">Reference proteome</keyword>
<evidence type="ECO:0000256" key="9">
    <source>
        <dbReference type="PROSITE-ProRule" id="PRU00278"/>
    </source>
</evidence>
<keyword evidence="3" id="KW-0574">Periplasm</keyword>
<keyword evidence="2" id="KW-0732">Signal</keyword>
<dbReference type="SUPFAM" id="SSF109998">
    <property type="entry name" value="Triger factor/SurA peptide-binding domain-like"/>
    <property type="match status" value="1"/>
</dbReference>
<proteinExistence type="predicted"/>
<evidence type="ECO:0000313" key="12">
    <source>
        <dbReference type="Proteomes" id="UP001230156"/>
    </source>
</evidence>
<dbReference type="InterPro" id="IPR046357">
    <property type="entry name" value="PPIase_dom_sf"/>
</dbReference>
<dbReference type="InterPro" id="IPR000297">
    <property type="entry name" value="PPIase_PpiC"/>
</dbReference>
<dbReference type="GO" id="GO:0003755">
    <property type="term" value="F:peptidyl-prolyl cis-trans isomerase activity"/>
    <property type="evidence" value="ECO:0007669"/>
    <property type="project" value="UniProtKB-EC"/>
</dbReference>
<dbReference type="InterPro" id="IPR015391">
    <property type="entry name" value="SurA_N"/>
</dbReference>
<evidence type="ECO:0000256" key="6">
    <source>
        <dbReference type="ARBA" id="ARBA00023235"/>
    </source>
</evidence>
<dbReference type="InterPro" id="IPR027304">
    <property type="entry name" value="Trigger_fact/SurA_dom_sf"/>
</dbReference>
<reference evidence="12" key="1">
    <citation type="submission" date="2023-08" db="EMBL/GenBank/DDBJ databases">
        <title>Rhodospirillaceae gen. nov., a novel taxon isolated from the Yangtze River Yuezi River estuary sludge.</title>
        <authorList>
            <person name="Ruan L."/>
        </authorList>
    </citation>
    <scope>NUCLEOTIDE SEQUENCE [LARGE SCALE GENOMIC DNA]</scope>
    <source>
        <strain evidence="12">R-7</strain>
    </source>
</reference>
<evidence type="ECO:0000259" key="10">
    <source>
        <dbReference type="PROSITE" id="PS50198"/>
    </source>
</evidence>
<evidence type="ECO:0000256" key="4">
    <source>
        <dbReference type="ARBA" id="ARBA00023110"/>
    </source>
</evidence>
<gene>
    <name evidence="11" type="ORF">Q8A70_19615</name>
</gene>
<sequence length="443" mass="47405">MSASFQSQGGSLKPGRKAWVKIAAVFCLLIGLAAGAPAALAQDELKIAAVVNDDVITQLDVFARLRAAMLSARLQDTPENRQNLLPNVMRSLIDDHLKAQEAKAQGVTVGDGEVNARIAGLAGRNNMSREDFESMLASNGILVSALADQIRADIAWSRLVQRKLRATIRITDAEINESLARAKSARGKNEYRLSQIFQAIDSPKDAPTVQQATQRLLDQLQSGADFASLAQEFSQDTSAANGGDIGWIRADEADPAVAAELARLGGGPEVKGKLIGPVQGTGGYYLVRIEDVRQATDSAVAPGSVHLIRLLWPLAPNASEKEVQSAQEQADGFAGKAAHSCQEFQTLAEDAASARFDDLGRVPVDDMPPEIRNMVMTQQVGEPSNAIRGDGGVAIFVVCDRGDTNGEVSRVAIADRLAAERLETLARGYLSDLRRAAYIDIRL</sequence>
<organism evidence="11 12">
    <name type="scientific">Dongia sedimenti</name>
    <dbReference type="NCBI Taxonomy" id="3064282"/>
    <lineage>
        <taxon>Bacteria</taxon>
        <taxon>Pseudomonadati</taxon>
        <taxon>Pseudomonadota</taxon>
        <taxon>Alphaproteobacteria</taxon>
        <taxon>Rhodospirillales</taxon>
        <taxon>Dongiaceae</taxon>
        <taxon>Dongia</taxon>
    </lineage>
</organism>
<dbReference type="Gene3D" id="1.10.4030.10">
    <property type="entry name" value="Porin chaperone SurA, peptide-binding domain"/>
    <property type="match status" value="1"/>
</dbReference>
<dbReference type="Gene3D" id="3.10.50.40">
    <property type="match status" value="2"/>
</dbReference>
<evidence type="ECO:0000256" key="5">
    <source>
        <dbReference type="ARBA" id="ARBA00023186"/>
    </source>
</evidence>
<dbReference type="SUPFAM" id="SSF54534">
    <property type="entry name" value="FKBP-like"/>
    <property type="match status" value="2"/>
</dbReference>
<keyword evidence="4 9" id="KW-0697">Rotamase</keyword>
<dbReference type="Pfam" id="PF09312">
    <property type="entry name" value="SurA_N"/>
    <property type="match status" value="1"/>
</dbReference>
<dbReference type="PROSITE" id="PS01096">
    <property type="entry name" value="PPIC_PPIASE_1"/>
    <property type="match status" value="1"/>
</dbReference>
<name>A0ABU0YQA6_9PROT</name>
<evidence type="ECO:0000313" key="11">
    <source>
        <dbReference type="EMBL" id="MDQ7249907.1"/>
    </source>
</evidence>
<comment type="caution">
    <text evidence="11">The sequence shown here is derived from an EMBL/GenBank/DDBJ whole genome shotgun (WGS) entry which is preliminary data.</text>
</comment>
<feature type="domain" description="PpiC" evidence="10">
    <location>
        <begin position="188"/>
        <end position="291"/>
    </location>
</feature>
<evidence type="ECO:0000256" key="7">
    <source>
        <dbReference type="ARBA" id="ARBA00030642"/>
    </source>
</evidence>
<dbReference type="InterPro" id="IPR050280">
    <property type="entry name" value="OMP_Chaperone_SurA"/>
</dbReference>
<dbReference type="EMBL" id="JAUYVI010000006">
    <property type="protein sequence ID" value="MDQ7249907.1"/>
    <property type="molecule type" value="Genomic_DNA"/>
</dbReference>
<keyword evidence="5" id="KW-0143">Chaperone</keyword>
<dbReference type="PANTHER" id="PTHR47637">
    <property type="entry name" value="CHAPERONE SURA"/>
    <property type="match status" value="1"/>
</dbReference>
<dbReference type="PROSITE" id="PS50198">
    <property type="entry name" value="PPIC_PPIASE_2"/>
    <property type="match status" value="1"/>
</dbReference>
<accession>A0ABU0YQA6</accession>
<evidence type="ECO:0000256" key="1">
    <source>
        <dbReference type="ARBA" id="ARBA00018370"/>
    </source>
</evidence>
<dbReference type="RefSeq" id="WP_379958458.1">
    <property type="nucleotide sequence ID" value="NZ_JAUYVI010000006.1"/>
</dbReference>
<evidence type="ECO:0000256" key="8">
    <source>
        <dbReference type="ARBA" id="ARBA00031484"/>
    </source>
</evidence>
<dbReference type="Pfam" id="PF00639">
    <property type="entry name" value="Rotamase"/>
    <property type="match status" value="2"/>
</dbReference>
<dbReference type="Proteomes" id="UP001230156">
    <property type="component" value="Unassembled WGS sequence"/>
</dbReference>